<dbReference type="InterPro" id="IPR052906">
    <property type="entry name" value="Type_IV_Methyl-Rstrct_Enzyme"/>
</dbReference>
<keyword evidence="4" id="KW-1185">Reference proteome</keyword>
<dbReference type="GO" id="GO:0015666">
    <property type="term" value="F:restriction endodeoxyribonuclease activity"/>
    <property type="evidence" value="ECO:0007669"/>
    <property type="project" value="TreeGrafter"/>
</dbReference>
<comment type="caution">
    <text evidence="3">The sequence shown here is derived from an EMBL/GenBank/DDBJ whole genome shotgun (WGS) entry which is preliminary data.</text>
</comment>
<evidence type="ECO:0000256" key="1">
    <source>
        <dbReference type="SAM" id="Phobius"/>
    </source>
</evidence>
<dbReference type="EMBL" id="BATA01000004">
    <property type="protein sequence ID" value="GAD51539.1"/>
    <property type="molecule type" value="Genomic_DNA"/>
</dbReference>
<dbReference type="PANTHER" id="PTHR30015">
    <property type="entry name" value="MRR RESTRICTION SYSTEM PROTEIN"/>
    <property type="match status" value="1"/>
</dbReference>
<sequence length="474" mass="52833">MSLVQSGNDYTLAREQLGKPMPVLDELSGFEFEDVMEDVFRNLGYENVHQAARTADEGRDVLMEEVVDGERRGIVVECKHTDSVGRPVVQKLHSAVATYDFDGPKRGIVATTGRFTQPAREYAERLRENDDPYPIDLIDGQDLRELADEIGLDLYNGRIEILCDDTLRPYDPATSLDAPVAAAMRDIENLDAGDVSDPYAQVTFRPTVLVTAETDATFETSVGVVHRVHERDRLAVRAERGTPAPLSTPVGELVTNNRHATVELDEAPFGEVFDEMETRRFGETQTEYKEWAIERLREHHTSTVSYTGGNNVTYEKTCEPNRSDVTVHAVEAVYLPEIRQTTELGEYAYPLEYYAAGPSRVTTEDGIHACVHCETSGDGETYTYCANCGSINCVEHVRTERLEGTPVCTGCAVTERFMLSTKYFYDEANRDAFREEYDALPFYEKFMENVPLAAGVVLGVLVLVVGSLFAVGVL</sequence>
<keyword evidence="1" id="KW-0812">Transmembrane</keyword>
<reference evidence="3 4" key="1">
    <citation type="submission" date="2013-09" db="EMBL/GenBank/DDBJ databases">
        <title>Whole genome sequencing of Halarchaeum acidiphilum strain MH1-52-1.</title>
        <authorList>
            <person name="Shimane Y."/>
            <person name="Minegishi H."/>
            <person name="Nishi S."/>
            <person name="Echigo A."/>
            <person name="Shuto A."/>
            <person name="Konishi M."/>
            <person name="Ito T."/>
            <person name="Ohkuma M."/>
            <person name="Ohta Y."/>
            <person name="Nagano Y."/>
            <person name="Tsubouchi T."/>
            <person name="Mori K."/>
            <person name="Usui K."/>
            <person name="Kamekura M."/>
            <person name="Usami R."/>
            <person name="Takaki Y."/>
            <person name="Hatada Y."/>
        </authorList>
    </citation>
    <scope>NUCLEOTIDE SEQUENCE [LARGE SCALE GENOMIC DNA]</scope>
    <source>
        <strain evidence="3 4">JCM 16109</strain>
    </source>
</reference>
<evidence type="ECO:0000313" key="4">
    <source>
        <dbReference type="Proteomes" id="UP000016986"/>
    </source>
</evidence>
<dbReference type="InterPro" id="IPR011335">
    <property type="entry name" value="Restrct_endonuc-II-like"/>
</dbReference>
<dbReference type="GO" id="GO:0003677">
    <property type="term" value="F:DNA binding"/>
    <property type="evidence" value="ECO:0007669"/>
    <property type="project" value="InterPro"/>
</dbReference>
<dbReference type="eggNOG" id="arCOG02777">
    <property type="taxonomic scope" value="Archaea"/>
</dbReference>
<dbReference type="PANTHER" id="PTHR30015:SF7">
    <property type="entry name" value="TYPE IV METHYL-DIRECTED RESTRICTION ENZYME ECOKMRR"/>
    <property type="match status" value="1"/>
</dbReference>
<dbReference type="AlphaFoldDB" id="U3A1L4"/>
<protein>
    <recommendedName>
        <fullName evidence="2">Restriction endonuclease type IV Mrr domain-containing protein</fullName>
    </recommendedName>
</protein>
<evidence type="ECO:0000259" key="2">
    <source>
        <dbReference type="Pfam" id="PF04471"/>
    </source>
</evidence>
<dbReference type="GO" id="GO:0009307">
    <property type="term" value="P:DNA restriction-modification system"/>
    <property type="evidence" value="ECO:0007669"/>
    <property type="project" value="InterPro"/>
</dbReference>
<feature type="domain" description="Restriction endonuclease type IV Mrr" evidence="2">
    <location>
        <begin position="24"/>
        <end position="146"/>
    </location>
</feature>
<dbReference type="Gene3D" id="3.40.1350.10">
    <property type="match status" value="1"/>
</dbReference>
<organism evidence="3 4">
    <name type="scientific">Halarchaeum acidiphilum MH1-52-1</name>
    <dbReference type="NCBI Taxonomy" id="1261545"/>
    <lineage>
        <taxon>Archaea</taxon>
        <taxon>Methanobacteriati</taxon>
        <taxon>Methanobacteriota</taxon>
        <taxon>Stenosarchaea group</taxon>
        <taxon>Halobacteria</taxon>
        <taxon>Halobacteriales</taxon>
        <taxon>Halobacteriaceae</taxon>
    </lineage>
</organism>
<dbReference type="InterPro" id="IPR011856">
    <property type="entry name" value="tRNA_endonuc-like_dom_sf"/>
</dbReference>
<feature type="transmembrane region" description="Helical" evidence="1">
    <location>
        <begin position="452"/>
        <end position="473"/>
    </location>
</feature>
<keyword evidence="1" id="KW-0472">Membrane</keyword>
<proteinExistence type="predicted"/>
<dbReference type="SUPFAM" id="SSF52980">
    <property type="entry name" value="Restriction endonuclease-like"/>
    <property type="match status" value="1"/>
</dbReference>
<dbReference type="Pfam" id="PF04471">
    <property type="entry name" value="Mrr_cat"/>
    <property type="match status" value="1"/>
</dbReference>
<name>U3A1L4_9EURY</name>
<evidence type="ECO:0000313" key="3">
    <source>
        <dbReference type="EMBL" id="GAD51539.1"/>
    </source>
</evidence>
<keyword evidence="1" id="KW-1133">Transmembrane helix</keyword>
<accession>U3A1L4</accession>
<dbReference type="Proteomes" id="UP000016986">
    <property type="component" value="Unassembled WGS sequence"/>
</dbReference>
<dbReference type="InterPro" id="IPR007560">
    <property type="entry name" value="Restrct_endonuc_IV_Mrr"/>
</dbReference>
<gene>
    <name evidence="3" type="ORF">MBEHAL_0299</name>
</gene>